<dbReference type="AlphaFoldDB" id="A0AAE0MMW0"/>
<dbReference type="Pfam" id="PF20233">
    <property type="entry name" value="DUF6590"/>
    <property type="match status" value="1"/>
</dbReference>
<gene>
    <name evidence="3" type="ORF">B0T19DRAFT_77720</name>
</gene>
<comment type="caution">
    <text evidence="3">The sequence shown here is derived from an EMBL/GenBank/DDBJ whole genome shotgun (WGS) entry which is preliminary data.</text>
</comment>
<evidence type="ECO:0000259" key="2">
    <source>
        <dbReference type="Pfam" id="PF20233"/>
    </source>
</evidence>
<sequence>MESSYRPDFPTTETRTEHRPPIKTYGKQWSWDPEIKDYIQTENGVTRAYTDYQRSCGDADASIYTEQSSSAASFRQTKEAEQDQDAYSAAEDSNVEDGEGYVKVAAPPFRVTGELEPRVPDKSYNVALDPRFTTVAKPKRFFSVGRIFKTVWFEPGGRDQPGRATDLEWRNDCPFFHDEKPCARFRFFVVVRKRLHHSLCFSIGTYMPPNGATATATATVGSGSDTPPTKNAVARTTNGGRGGRAQDSVVLYSSSVEPPAPYDTEGITREPVAVIIEDEDQYVSPLARIDCARIYTVEDSLRVMKIGRVHMSSLASLEEYFRESVA</sequence>
<feature type="compositionally biased region" description="Polar residues" evidence="1">
    <location>
        <begin position="220"/>
        <end position="238"/>
    </location>
</feature>
<dbReference type="InterPro" id="IPR046497">
    <property type="entry name" value="DUF6590"/>
</dbReference>
<name>A0AAE0MMW0_9PEZI</name>
<reference evidence="3" key="2">
    <citation type="submission" date="2023-06" db="EMBL/GenBank/DDBJ databases">
        <authorList>
            <consortium name="Lawrence Berkeley National Laboratory"/>
            <person name="Haridas S."/>
            <person name="Hensen N."/>
            <person name="Bonometti L."/>
            <person name="Westerberg I."/>
            <person name="Brannstrom I.O."/>
            <person name="Guillou S."/>
            <person name="Cros-Aarteil S."/>
            <person name="Calhoun S."/>
            <person name="Kuo A."/>
            <person name="Mondo S."/>
            <person name="Pangilinan J."/>
            <person name="Riley R."/>
            <person name="Labutti K."/>
            <person name="Andreopoulos B."/>
            <person name="Lipzen A."/>
            <person name="Chen C."/>
            <person name="Yanf M."/>
            <person name="Daum C."/>
            <person name="Ng V."/>
            <person name="Clum A."/>
            <person name="Steindorff A."/>
            <person name="Ohm R."/>
            <person name="Martin F."/>
            <person name="Silar P."/>
            <person name="Natvig D."/>
            <person name="Lalanne C."/>
            <person name="Gautier V."/>
            <person name="Ament-Velasquez S.L."/>
            <person name="Kruys A."/>
            <person name="Hutchinson M.I."/>
            <person name="Powell A.J."/>
            <person name="Barry K."/>
            <person name="Miller A.N."/>
            <person name="Grigoriev I.V."/>
            <person name="Debuchy R."/>
            <person name="Gladieux P."/>
            <person name="Thoren M.H."/>
            <person name="Johannesson H."/>
        </authorList>
    </citation>
    <scope>NUCLEOTIDE SEQUENCE</scope>
    <source>
        <strain evidence="3">SMH4131-1</strain>
    </source>
</reference>
<evidence type="ECO:0000313" key="4">
    <source>
        <dbReference type="Proteomes" id="UP001286456"/>
    </source>
</evidence>
<dbReference type="Proteomes" id="UP001286456">
    <property type="component" value="Unassembled WGS sequence"/>
</dbReference>
<feature type="region of interest" description="Disordered" evidence="1">
    <location>
        <begin position="217"/>
        <end position="244"/>
    </location>
</feature>
<proteinExistence type="predicted"/>
<evidence type="ECO:0000256" key="1">
    <source>
        <dbReference type="SAM" id="MobiDB-lite"/>
    </source>
</evidence>
<feature type="domain" description="DUF6590" evidence="2">
    <location>
        <begin position="139"/>
        <end position="318"/>
    </location>
</feature>
<feature type="region of interest" description="Disordered" evidence="1">
    <location>
        <begin position="1"/>
        <end position="23"/>
    </location>
</feature>
<protein>
    <recommendedName>
        <fullName evidence="2">DUF6590 domain-containing protein</fullName>
    </recommendedName>
</protein>
<keyword evidence="4" id="KW-1185">Reference proteome</keyword>
<reference evidence="3" key="1">
    <citation type="journal article" date="2023" name="Mol. Phylogenet. Evol.">
        <title>Genome-scale phylogeny and comparative genomics of the fungal order Sordariales.</title>
        <authorList>
            <person name="Hensen N."/>
            <person name="Bonometti L."/>
            <person name="Westerberg I."/>
            <person name="Brannstrom I.O."/>
            <person name="Guillou S."/>
            <person name="Cros-Aarteil S."/>
            <person name="Calhoun S."/>
            <person name="Haridas S."/>
            <person name="Kuo A."/>
            <person name="Mondo S."/>
            <person name="Pangilinan J."/>
            <person name="Riley R."/>
            <person name="LaButti K."/>
            <person name="Andreopoulos B."/>
            <person name="Lipzen A."/>
            <person name="Chen C."/>
            <person name="Yan M."/>
            <person name="Daum C."/>
            <person name="Ng V."/>
            <person name="Clum A."/>
            <person name="Steindorff A."/>
            <person name="Ohm R.A."/>
            <person name="Martin F."/>
            <person name="Silar P."/>
            <person name="Natvig D.O."/>
            <person name="Lalanne C."/>
            <person name="Gautier V."/>
            <person name="Ament-Velasquez S.L."/>
            <person name="Kruys A."/>
            <person name="Hutchinson M.I."/>
            <person name="Powell A.J."/>
            <person name="Barry K."/>
            <person name="Miller A.N."/>
            <person name="Grigoriev I.V."/>
            <person name="Debuchy R."/>
            <person name="Gladieux P."/>
            <person name="Hiltunen Thoren M."/>
            <person name="Johannesson H."/>
        </authorList>
    </citation>
    <scope>NUCLEOTIDE SEQUENCE</scope>
    <source>
        <strain evidence="3">SMH4131-1</strain>
    </source>
</reference>
<accession>A0AAE0MMW0</accession>
<dbReference type="EMBL" id="JAUEPO010000001">
    <property type="protein sequence ID" value="KAK3337533.1"/>
    <property type="molecule type" value="Genomic_DNA"/>
</dbReference>
<organism evidence="3 4">
    <name type="scientific">Cercophora scortea</name>
    <dbReference type="NCBI Taxonomy" id="314031"/>
    <lineage>
        <taxon>Eukaryota</taxon>
        <taxon>Fungi</taxon>
        <taxon>Dikarya</taxon>
        <taxon>Ascomycota</taxon>
        <taxon>Pezizomycotina</taxon>
        <taxon>Sordariomycetes</taxon>
        <taxon>Sordariomycetidae</taxon>
        <taxon>Sordariales</taxon>
        <taxon>Lasiosphaeriaceae</taxon>
        <taxon>Cercophora</taxon>
    </lineage>
</organism>
<evidence type="ECO:0000313" key="3">
    <source>
        <dbReference type="EMBL" id="KAK3337533.1"/>
    </source>
</evidence>
<feature type="region of interest" description="Disordered" evidence="1">
    <location>
        <begin position="67"/>
        <end position="95"/>
    </location>
</feature>